<organism evidence="1 2">
    <name type="scientific">Fervidicoccus fontis (strain DSM 19380 / JCM 18336 / VKM B-2539 / Kam940)</name>
    <dbReference type="NCBI Taxonomy" id="1163730"/>
    <lineage>
        <taxon>Archaea</taxon>
        <taxon>Thermoproteota</taxon>
        <taxon>Thermoprotei</taxon>
        <taxon>Fervidicoccales</taxon>
        <taxon>Fervidicoccaceae</taxon>
        <taxon>Fervidicoccus</taxon>
    </lineage>
</organism>
<evidence type="ECO:0000313" key="1">
    <source>
        <dbReference type="EMBL" id="AFH42338.1"/>
    </source>
</evidence>
<proteinExistence type="predicted"/>
<name>I0A031_FERFK</name>
<accession>I0A031</accession>
<dbReference type="STRING" id="1163730.FFONT_0348"/>
<keyword evidence="2" id="KW-1185">Reference proteome</keyword>
<dbReference type="AlphaFoldDB" id="I0A031"/>
<dbReference type="EMBL" id="CP003423">
    <property type="protein sequence ID" value="AFH42338.1"/>
    <property type="molecule type" value="Genomic_DNA"/>
</dbReference>
<dbReference type="HOGENOM" id="CLU_3162951_0_0_2"/>
<reference evidence="2" key="1">
    <citation type="submission" date="2012-03" db="EMBL/GenBank/DDBJ databases">
        <title>Fervidicoccus fontis complete genome analysis confirms its distinct phylogenetic position and predicts its environmental function.</title>
        <authorList>
            <person name="Lebedinsky A.V."/>
            <person name="Mardanov A.V."/>
            <person name="Gumerov V.M."/>
            <person name="Beletsky A.V."/>
            <person name="Kublanov I.V."/>
            <person name="Perevalova A.A."/>
            <person name="Bonch-Osmolovskaya E.A."/>
            <person name="Ravin N.V."/>
            <person name="Skryabin K.G."/>
        </authorList>
    </citation>
    <scope>NUCLEOTIDE SEQUENCE [LARGE SCALE GENOMIC DNA]</scope>
    <source>
        <strain evidence="2">DSM 19380 / VKM B-2539 / Kam940</strain>
    </source>
</reference>
<gene>
    <name evidence="1" type="ordered locus">FFONT_0348</name>
</gene>
<dbReference type="KEGG" id="ffo:FFONT_0348"/>
<evidence type="ECO:0000313" key="2">
    <source>
        <dbReference type="Proteomes" id="UP000007391"/>
    </source>
</evidence>
<dbReference type="Proteomes" id="UP000007391">
    <property type="component" value="Chromosome"/>
</dbReference>
<protein>
    <submittedName>
        <fullName evidence="1">Uncharacterized protein</fullName>
    </submittedName>
</protein>
<reference evidence="1 2" key="2">
    <citation type="journal article" date="2014" name="Extremophiles">
        <title>Analysis of the complete genome of Fervidococcus fontis confirms the distinct phylogenetic position of the order Fervidicoccales and suggests its environmental function.</title>
        <authorList>
            <person name="Lebedinsky A.V."/>
            <person name="Mardanov A.V."/>
            <person name="Kublanov I.V."/>
            <person name="Gumerov V.M."/>
            <person name="Beletsky A.V."/>
            <person name="Perevalova A.A."/>
            <person name="Bidzhieva S.Kh."/>
            <person name="Bonch-Osmolovskaya E.A."/>
            <person name="Skryabin K.G."/>
            <person name="Ravin N.V."/>
        </authorList>
    </citation>
    <scope>NUCLEOTIDE SEQUENCE [LARGE SCALE GENOMIC DNA]</scope>
    <source>
        <strain evidence="2">DSM 19380 / VKM B-2539 / Kam940</strain>
    </source>
</reference>
<dbReference type="InParanoid" id="I0A031"/>
<sequence length="47" mass="5680">MNSRVELLCEGKRALPESSDKKIVEFLWMLRDKIYRTLRCFRILLHA</sequence>